<dbReference type="EMBL" id="KJ563295">
    <property type="protein sequence ID" value="AIF30252.1"/>
    <property type="molecule type" value="Genomic_DNA"/>
</dbReference>
<comment type="subcellular location">
    <subcellularLocation>
        <location evidence="2">Host cytoplasm</location>
    </subcellularLocation>
</comment>
<evidence type="ECO:0000259" key="11">
    <source>
        <dbReference type="PROSITE" id="PS50097"/>
    </source>
</evidence>
<evidence type="ECO:0000256" key="8">
    <source>
        <dbReference type="ARBA" id="ARBA00022737"/>
    </source>
</evidence>
<keyword evidence="5" id="KW-1123">Modulation of host E3 ubiquitin ligases by virus</keyword>
<keyword evidence="4" id="KW-0880">Kelch repeat</keyword>
<name>A0A075ILK8_9POXV</name>
<dbReference type="SUPFAM" id="SSF54695">
    <property type="entry name" value="POZ domain"/>
    <property type="match status" value="1"/>
</dbReference>
<evidence type="ECO:0000256" key="10">
    <source>
        <dbReference type="ARBA" id="ARBA00023200"/>
    </source>
</evidence>
<reference evidence="12 13" key="1">
    <citation type="journal article" date="2014" name="Virology">
        <title>The genome sequence of ectromelia virus Naval and Cornell isolates from outbreaks in North America.</title>
        <authorList>
            <person name="Mavian C."/>
            <person name="Lopez-Bueno A."/>
            <person name="Bryant N.A."/>
            <person name="Seeger K."/>
            <person name="Quail M.A."/>
            <person name="Harris D."/>
            <person name="Barrell B."/>
            <person name="Alcami A."/>
        </authorList>
    </citation>
    <scope>NUCLEOTIDE SEQUENCE [LARGE SCALE GENOMIC DNA]</scope>
    <source>
        <strain evidence="12">NAVAL</strain>
    </source>
</reference>
<comment type="subunit">
    <text evidence="3">Interacts (via BTB domain) with host CUL3.</text>
</comment>
<dbReference type="InterPro" id="IPR011333">
    <property type="entry name" value="SKP1/BTB/POZ_sf"/>
</dbReference>
<evidence type="ECO:0000313" key="12">
    <source>
        <dbReference type="EMBL" id="AIF30252.1"/>
    </source>
</evidence>
<dbReference type="Gene3D" id="2.120.10.80">
    <property type="entry name" value="Kelch-type beta propeller"/>
    <property type="match status" value="1"/>
</dbReference>
<feature type="domain" description="BTB" evidence="11">
    <location>
        <begin position="26"/>
        <end position="95"/>
    </location>
</feature>
<dbReference type="PANTHER" id="PTHR45632:SF3">
    <property type="entry name" value="KELCH-LIKE PROTEIN 32"/>
    <property type="match status" value="1"/>
</dbReference>
<dbReference type="SUPFAM" id="SSF117281">
    <property type="entry name" value="Kelch motif"/>
    <property type="match status" value="1"/>
</dbReference>
<dbReference type="InterPro" id="IPR006652">
    <property type="entry name" value="Kelch_1"/>
</dbReference>
<evidence type="ECO:0000256" key="4">
    <source>
        <dbReference type="ARBA" id="ARBA00022441"/>
    </source>
</evidence>
<dbReference type="InterPro" id="IPR015915">
    <property type="entry name" value="Kelch-typ_b-propeller"/>
</dbReference>
<organism evidence="12 13">
    <name type="scientific">Ectromelia virus Naval</name>
    <dbReference type="NCBI Taxonomy" id="1651168"/>
    <lineage>
        <taxon>Viruses</taxon>
        <taxon>Varidnaviria</taxon>
        <taxon>Bamfordvirae</taxon>
        <taxon>Nucleocytoviricota</taxon>
        <taxon>Pokkesviricetes</taxon>
        <taxon>Chitovirales</taxon>
        <taxon>Poxviridae</taxon>
        <taxon>Chordopoxvirinae</taxon>
        <taxon>Orthopoxvirus</taxon>
        <taxon>Orthopoxvirus ectromelia</taxon>
        <taxon>Ectromelia virus</taxon>
    </lineage>
</organism>
<dbReference type="Pfam" id="PF24681">
    <property type="entry name" value="Kelch_KLHDC2_KLHL20_DRC7"/>
    <property type="match status" value="1"/>
</dbReference>
<keyword evidence="6" id="KW-0945">Host-virus interaction</keyword>
<accession>A0A075ILK8</accession>
<dbReference type="Pfam" id="PF00651">
    <property type="entry name" value="BTB"/>
    <property type="match status" value="1"/>
</dbReference>
<evidence type="ECO:0000256" key="1">
    <source>
        <dbReference type="ARBA" id="ARBA00003454"/>
    </source>
</evidence>
<keyword evidence="7" id="KW-1130">Modulation of host ubiquitin pathway by virus</keyword>
<evidence type="ECO:0000256" key="2">
    <source>
        <dbReference type="ARBA" id="ARBA00004192"/>
    </source>
</evidence>
<evidence type="ECO:0000256" key="5">
    <source>
        <dbReference type="ARBA" id="ARBA00022489"/>
    </source>
</evidence>
<protein>
    <submittedName>
        <fullName evidence="12">EVN196</fullName>
    </submittedName>
</protein>
<evidence type="ECO:0000256" key="9">
    <source>
        <dbReference type="ARBA" id="ARBA00022786"/>
    </source>
</evidence>
<dbReference type="GO" id="GO:0039648">
    <property type="term" value="P:symbiont-mediated perturbation of host ubiquitin-like protein modification"/>
    <property type="evidence" value="ECO:0007669"/>
    <property type="project" value="UniProtKB-KW"/>
</dbReference>
<dbReference type="Gene3D" id="3.30.710.10">
    <property type="entry name" value="Potassium Channel Kv1.1, Chain A"/>
    <property type="match status" value="1"/>
</dbReference>
<evidence type="ECO:0000256" key="3">
    <source>
        <dbReference type="ARBA" id="ARBA00011677"/>
    </source>
</evidence>
<dbReference type="GO" id="GO:0030430">
    <property type="term" value="C:host cell cytoplasm"/>
    <property type="evidence" value="ECO:0007669"/>
    <property type="project" value="UniProtKB-SubCell"/>
</dbReference>
<dbReference type="CDD" id="cd18186">
    <property type="entry name" value="BTB_POZ_ZBTB_KLHL-like"/>
    <property type="match status" value="1"/>
</dbReference>
<comment type="function">
    <text evidence="1">Probable substrate-specific adapter of CUL3-containing E3 ubiquitin-protein ligases which mediate the ubiquitination and subsequent proteasomal degradation of host target proteins.</text>
</comment>
<dbReference type="Pfam" id="PF07707">
    <property type="entry name" value="BACK"/>
    <property type="match status" value="1"/>
</dbReference>
<proteinExistence type="predicted"/>
<keyword evidence="8" id="KW-0677">Repeat</keyword>
<dbReference type="Proteomes" id="UP000164837">
    <property type="component" value="Genome"/>
</dbReference>
<dbReference type="PANTHER" id="PTHR45632">
    <property type="entry name" value="LD33804P"/>
    <property type="match status" value="1"/>
</dbReference>
<sequence length="559" mass="65224">MDIDDIKHNRRVVSNISSLLDNDILCDVIITIGDGEEIKAHKTILAAGSKYFRTLFTTPMIIRDLVTRVNLQMFDKDAVKNIVQYLYNRHISSMNVIDVLKCADYLLIDDLVTDCESYVKDYTNHDTCIYIYHRLYEMSHIPIVKYVKRMVMRNIPTLITTDAFKNAVFEILLDIISTNDGEYVYREGYKVTILLKWLDYNYITEEQLLCILSCIDIQNLDKKSRLLLYSNTTINMYSSCMKFLLDNKQNRNIIPRQLCLVYHDTNYNISNPCILVYNINTMEYNTIYTIHNNIINYSSAVVDNEIIIAGGYNFNNISLNKVYKINIEHRTCVELPPMIKNRCHFSLAVIDDMIYAIGGQNGTIVERSVECYTMGDDTWKMLPDMPDAISSYGMCVFDQYIYIIGGRTEHVKYIPVQHMNEIVDINEHSSDKVIRYDTVNNIWEKLPNLCSGTIRPSVVSHKDDIYVVCDIKDDEINGFKTCIFRYNTKDNYKGWELITTIDSKLTVLHTILHDDAITILHWYESCMIQDKFNIDTYKWTNICYQRSNSYIVHDTLPIY</sequence>
<dbReference type="InterPro" id="IPR000210">
    <property type="entry name" value="BTB/POZ_dom"/>
</dbReference>
<keyword evidence="10" id="KW-1035">Host cytoplasm</keyword>
<dbReference type="SMART" id="SM00225">
    <property type="entry name" value="BTB"/>
    <property type="match status" value="1"/>
</dbReference>
<evidence type="ECO:0000256" key="7">
    <source>
        <dbReference type="ARBA" id="ARBA00022662"/>
    </source>
</evidence>
<dbReference type="InterPro" id="IPR011705">
    <property type="entry name" value="BACK"/>
</dbReference>
<evidence type="ECO:0000313" key="13">
    <source>
        <dbReference type="Proteomes" id="UP000164837"/>
    </source>
</evidence>
<keyword evidence="9" id="KW-0833">Ubl conjugation pathway</keyword>
<dbReference type="PROSITE" id="PS50097">
    <property type="entry name" value="BTB"/>
    <property type="match status" value="1"/>
</dbReference>
<evidence type="ECO:0000256" key="6">
    <source>
        <dbReference type="ARBA" id="ARBA00022581"/>
    </source>
</evidence>
<dbReference type="SMART" id="SM00612">
    <property type="entry name" value="Kelch"/>
    <property type="match status" value="3"/>
</dbReference>